<evidence type="ECO:0000256" key="4">
    <source>
        <dbReference type="PROSITE-ProRule" id="PRU00192"/>
    </source>
</evidence>
<dbReference type="EMBL" id="KE651166">
    <property type="protein sequence ID" value="EEB07400.1"/>
    <property type="molecule type" value="Genomic_DNA"/>
</dbReference>
<keyword evidence="10" id="KW-1185">Reference proteome</keyword>
<dbReference type="PANTHER" id="PTHR23113:SF368">
    <property type="entry name" value="CELL DIVISION CONTROL PROTEIN 25"/>
    <property type="match status" value="1"/>
</dbReference>
<dbReference type="PROSITE" id="PS50002">
    <property type="entry name" value="SH3"/>
    <property type="match status" value="1"/>
</dbReference>
<accession>B6K2L9</accession>
<evidence type="ECO:0000313" key="9">
    <source>
        <dbReference type="JaponicusDB" id="SJAG_02486"/>
    </source>
</evidence>
<dbReference type="InterPro" id="IPR036028">
    <property type="entry name" value="SH3-like_dom_sf"/>
</dbReference>
<evidence type="ECO:0000256" key="3">
    <source>
        <dbReference type="PROSITE-ProRule" id="PRU00168"/>
    </source>
</evidence>
<dbReference type="HOGENOM" id="CLU_321091_0_0_1"/>
<evidence type="ECO:0000313" key="10">
    <source>
        <dbReference type="Proteomes" id="UP000001744"/>
    </source>
</evidence>
<evidence type="ECO:0000256" key="2">
    <source>
        <dbReference type="ARBA" id="ARBA00022658"/>
    </source>
</evidence>
<dbReference type="CDD" id="cd00174">
    <property type="entry name" value="SH3"/>
    <property type="match status" value="1"/>
</dbReference>
<dbReference type="GeneID" id="7049237"/>
<dbReference type="GO" id="GO:0005886">
    <property type="term" value="C:plasma membrane"/>
    <property type="evidence" value="ECO:0000318"/>
    <property type="project" value="GO_Central"/>
</dbReference>
<dbReference type="OrthoDB" id="546434at2759"/>
<dbReference type="VEuPathDB" id="FungiDB:SJAG_02486"/>
<dbReference type="Gene3D" id="2.30.30.40">
    <property type="entry name" value="SH3 Domains"/>
    <property type="match status" value="1"/>
</dbReference>
<gene>
    <name evidence="9" type="primary">ste6</name>
    <name evidence="8" type="ORF">SJAG_02486</name>
</gene>
<dbReference type="STRING" id="402676.B6K2L9"/>
<evidence type="ECO:0000259" key="5">
    <source>
        <dbReference type="PROSITE" id="PS50002"/>
    </source>
</evidence>
<proteinExistence type="predicted"/>
<feature type="domain" description="SH3" evidence="5">
    <location>
        <begin position="1"/>
        <end position="59"/>
    </location>
</feature>
<dbReference type="Proteomes" id="UP000001744">
    <property type="component" value="Unassembled WGS sequence"/>
</dbReference>
<sequence length="865" mass="99448">MRAIAVEDYQDDHSELPQLSFSVGDIIHITEVLENGWLEGVIGNQKGYFPASHVEFQDERTNIVTPSIWHFPDAMRRLSIRGSICSMHENAFQYQKRILFRKFCQDIKSKVKALLLSFSSTQELHYYQECVSVLSQCLVQFFEALGQFTTKVDEGLRKILQLISKLMVLPYYSSQSQDYQLCYTAALKYLGRLVLLLQQRTSVSLTDQLPPDGVPYHTVCFVPVQGDLLGATFDASEDASLELNARVLTKLLLASSKLYKRLSVLIEIVNDRISTDEFTDLLDLIKRLSQLFSLLTDLNLKELILDDFSVPSLSVFTTLKDTAIDDICELFLLVQTFMTTANNDGQISPIECEENLKTRLSRLQETLVSLCTLTVSLYQQFCILREDMNSKSIPGDFSAENLPDDASFAVESLLKRDPINEQMCSLFVDLRTQNNLRVNANGRVLSGNLYSLFCYLFRYDLDNSNYTNVFFLTYNSFTNSLQLSSFIAAKLFGELKQHSGKNTNFGSTRQVRRMLQLMLTWLELKNGNDLKETEFMLLMNNVYGIIHALERRRFDMSSMKNLCQEKLKHRNKRTLFKNVQGLYNDVPKPLVPPSFAGFRIYNLNPMEVARQLTLIEFRSFLNLTDGECLMKMWDLKNALYGISENEGTRAVCFCSNQLVSAIIAEIVEGKELKIRKDILAFYICLASALFELQNFASLFSVISALNSSPVHRLKKTWGILTVKQQKMFQSLEEITNTSKNYLSYRECLERSAPPCLPFMGVFMTDITFLKDGNRDKLENGLSINFEKRWKFANLLNEIRRFQSVPYAFEPVEHIQEMINKQLEKAYDADKLYAKSLAIEPREQENRQMQRHNVTVDRLLKESGFL</sequence>
<dbReference type="InterPro" id="IPR036964">
    <property type="entry name" value="RASGEF_cat_dom_sf"/>
</dbReference>
<evidence type="ECO:0000259" key="6">
    <source>
        <dbReference type="PROSITE" id="PS50009"/>
    </source>
</evidence>
<dbReference type="Gene3D" id="1.20.870.10">
    <property type="entry name" value="Son of sevenless (SoS) protein Chain: S domain 1"/>
    <property type="match status" value="1"/>
</dbReference>
<keyword evidence="1 4" id="KW-0728">SH3 domain</keyword>
<dbReference type="GO" id="GO:0007265">
    <property type="term" value="P:Ras protein signal transduction"/>
    <property type="evidence" value="ECO:0000318"/>
    <property type="project" value="GO_Central"/>
</dbReference>
<dbReference type="PROSITE" id="PS50009">
    <property type="entry name" value="RASGEF_CAT"/>
    <property type="match status" value="1"/>
</dbReference>
<dbReference type="SMART" id="SM00326">
    <property type="entry name" value="SH3"/>
    <property type="match status" value="1"/>
</dbReference>
<dbReference type="JaponicusDB" id="SJAG_02486">
    <property type="gene designation" value="ste6"/>
</dbReference>
<dbReference type="PANTHER" id="PTHR23113">
    <property type="entry name" value="GUANINE NUCLEOTIDE EXCHANGE FACTOR"/>
    <property type="match status" value="1"/>
</dbReference>
<evidence type="ECO:0000256" key="1">
    <source>
        <dbReference type="ARBA" id="ARBA00022443"/>
    </source>
</evidence>
<protein>
    <submittedName>
        <fullName evidence="8">Guanyl-nucleotide exchange factor Ste6</fullName>
    </submittedName>
</protein>
<dbReference type="CDD" id="cd00155">
    <property type="entry name" value="RasGEF"/>
    <property type="match status" value="1"/>
</dbReference>
<dbReference type="InterPro" id="IPR001452">
    <property type="entry name" value="SH3_domain"/>
</dbReference>
<dbReference type="PROSITE" id="PS50212">
    <property type="entry name" value="RASGEF_NTER"/>
    <property type="match status" value="1"/>
</dbReference>
<dbReference type="InterPro" id="IPR001895">
    <property type="entry name" value="RASGEF_cat_dom"/>
</dbReference>
<keyword evidence="2 3" id="KW-0344">Guanine-nucleotide releasing factor</keyword>
<dbReference type="Pfam" id="PF00618">
    <property type="entry name" value="RasGEF_N"/>
    <property type="match status" value="1"/>
</dbReference>
<dbReference type="Gene3D" id="1.10.840.10">
    <property type="entry name" value="Ras guanine-nucleotide exchange factors catalytic domain"/>
    <property type="match status" value="1"/>
</dbReference>
<dbReference type="RefSeq" id="XP_002173693.1">
    <property type="nucleotide sequence ID" value="XM_002173657.2"/>
</dbReference>
<dbReference type="InterPro" id="IPR023578">
    <property type="entry name" value="Ras_GEF_dom_sf"/>
</dbReference>
<dbReference type="GO" id="GO:0005085">
    <property type="term" value="F:guanyl-nucleotide exchange factor activity"/>
    <property type="evidence" value="ECO:0000318"/>
    <property type="project" value="GO_Central"/>
</dbReference>
<name>B6K2L9_SCHJY</name>
<evidence type="ECO:0000259" key="7">
    <source>
        <dbReference type="PROSITE" id="PS50212"/>
    </source>
</evidence>
<evidence type="ECO:0000313" key="8">
    <source>
        <dbReference type="EMBL" id="EEB07400.1"/>
    </source>
</evidence>
<feature type="domain" description="N-terminal Ras-GEF" evidence="7">
    <location>
        <begin position="440"/>
        <end position="571"/>
    </location>
</feature>
<dbReference type="Pfam" id="PF00617">
    <property type="entry name" value="RasGEF"/>
    <property type="match status" value="1"/>
</dbReference>
<dbReference type="SUPFAM" id="SSF50044">
    <property type="entry name" value="SH3-domain"/>
    <property type="match status" value="1"/>
</dbReference>
<dbReference type="InterPro" id="IPR008937">
    <property type="entry name" value="Ras-like_GEF"/>
</dbReference>
<dbReference type="AlphaFoldDB" id="B6K2L9"/>
<dbReference type="SUPFAM" id="SSF48366">
    <property type="entry name" value="Ras GEF"/>
    <property type="match status" value="1"/>
</dbReference>
<feature type="domain" description="Ras-GEF" evidence="6">
    <location>
        <begin position="604"/>
        <end position="841"/>
    </location>
</feature>
<dbReference type="InterPro" id="IPR000651">
    <property type="entry name" value="Ras-like_Gua-exchang_fac_N"/>
</dbReference>
<dbReference type="OMA" id="GWCDGIC"/>
<dbReference type="Pfam" id="PF07653">
    <property type="entry name" value="SH3_2"/>
    <property type="match status" value="1"/>
</dbReference>
<reference evidence="8 10" key="1">
    <citation type="journal article" date="2011" name="Science">
        <title>Comparative functional genomics of the fission yeasts.</title>
        <authorList>
            <person name="Rhind N."/>
            <person name="Chen Z."/>
            <person name="Yassour M."/>
            <person name="Thompson D.A."/>
            <person name="Haas B.J."/>
            <person name="Habib N."/>
            <person name="Wapinski I."/>
            <person name="Roy S."/>
            <person name="Lin M.F."/>
            <person name="Heiman D.I."/>
            <person name="Young S.K."/>
            <person name="Furuya K."/>
            <person name="Guo Y."/>
            <person name="Pidoux A."/>
            <person name="Chen H.M."/>
            <person name="Robbertse B."/>
            <person name="Goldberg J.M."/>
            <person name="Aoki K."/>
            <person name="Bayne E.H."/>
            <person name="Berlin A.M."/>
            <person name="Desjardins C.A."/>
            <person name="Dobbs E."/>
            <person name="Dukaj L."/>
            <person name="Fan L."/>
            <person name="FitzGerald M.G."/>
            <person name="French C."/>
            <person name="Gujja S."/>
            <person name="Hansen K."/>
            <person name="Keifenheim D."/>
            <person name="Levin J.Z."/>
            <person name="Mosher R.A."/>
            <person name="Mueller C.A."/>
            <person name="Pfiffner J."/>
            <person name="Priest M."/>
            <person name="Russ C."/>
            <person name="Smialowska A."/>
            <person name="Swoboda P."/>
            <person name="Sykes S.M."/>
            <person name="Vaughn M."/>
            <person name="Vengrova S."/>
            <person name="Yoder R."/>
            <person name="Zeng Q."/>
            <person name="Allshire R."/>
            <person name="Baulcombe D."/>
            <person name="Birren B.W."/>
            <person name="Brown W."/>
            <person name="Ekwall K."/>
            <person name="Kellis M."/>
            <person name="Leatherwood J."/>
            <person name="Levin H."/>
            <person name="Margalit H."/>
            <person name="Martienssen R."/>
            <person name="Nieduszynski C.A."/>
            <person name="Spatafora J.W."/>
            <person name="Friedman N."/>
            <person name="Dalgaard J.Z."/>
            <person name="Baumann P."/>
            <person name="Niki H."/>
            <person name="Regev A."/>
            <person name="Nusbaum C."/>
        </authorList>
    </citation>
    <scope>NUCLEOTIDE SEQUENCE [LARGE SCALE GENOMIC DNA]</scope>
    <source>
        <strain evidence="10">yFS275 / FY16936</strain>
    </source>
</reference>
<organism evidence="8 10">
    <name type="scientific">Schizosaccharomyces japonicus (strain yFS275 / FY16936)</name>
    <name type="common">Fission yeast</name>
    <dbReference type="NCBI Taxonomy" id="402676"/>
    <lineage>
        <taxon>Eukaryota</taxon>
        <taxon>Fungi</taxon>
        <taxon>Dikarya</taxon>
        <taxon>Ascomycota</taxon>
        <taxon>Taphrinomycotina</taxon>
        <taxon>Schizosaccharomycetes</taxon>
        <taxon>Schizosaccharomycetales</taxon>
        <taxon>Schizosaccharomycetaceae</taxon>
        <taxon>Schizosaccharomyces</taxon>
    </lineage>
</organism>
<dbReference type="SMART" id="SM00147">
    <property type="entry name" value="RasGEF"/>
    <property type="match status" value="1"/>
</dbReference>
<dbReference type="eggNOG" id="KOG3417">
    <property type="taxonomic scope" value="Eukaryota"/>
</dbReference>